<dbReference type="VEuPathDB" id="FungiDB:PV09_03103"/>
<dbReference type="EMBL" id="KN847536">
    <property type="protein sequence ID" value="KIW05909.1"/>
    <property type="molecule type" value="Genomic_DNA"/>
</dbReference>
<keyword evidence="2" id="KW-1185">Reference proteome</keyword>
<organism evidence="1 2">
    <name type="scientific">Verruconis gallopava</name>
    <dbReference type="NCBI Taxonomy" id="253628"/>
    <lineage>
        <taxon>Eukaryota</taxon>
        <taxon>Fungi</taxon>
        <taxon>Dikarya</taxon>
        <taxon>Ascomycota</taxon>
        <taxon>Pezizomycotina</taxon>
        <taxon>Dothideomycetes</taxon>
        <taxon>Pleosporomycetidae</taxon>
        <taxon>Venturiales</taxon>
        <taxon>Sympoventuriaceae</taxon>
        <taxon>Verruconis</taxon>
    </lineage>
</organism>
<evidence type="ECO:0000313" key="2">
    <source>
        <dbReference type="Proteomes" id="UP000053259"/>
    </source>
</evidence>
<dbReference type="RefSeq" id="XP_016215778.1">
    <property type="nucleotide sequence ID" value="XM_016356255.1"/>
</dbReference>
<dbReference type="InParanoid" id="A0A0D2B3T8"/>
<dbReference type="GeneID" id="27311076"/>
<protein>
    <submittedName>
        <fullName evidence="1">Uncharacterized protein</fullName>
    </submittedName>
</protein>
<dbReference type="Proteomes" id="UP000053259">
    <property type="component" value="Unassembled WGS sequence"/>
</dbReference>
<name>A0A0D2B3T8_9PEZI</name>
<reference evidence="1 2" key="1">
    <citation type="submission" date="2015-01" db="EMBL/GenBank/DDBJ databases">
        <title>The Genome Sequence of Ochroconis gallopava CBS43764.</title>
        <authorList>
            <consortium name="The Broad Institute Genomics Platform"/>
            <person name="Cuomo C."/>
            <person name="de Hoog S."/>
            <person name="Gorbushina A."/>
            <person name="Stielow B."/>
            <person name="Teixiera M."/>
            <person name="Abouelleil A."/>
            <person name="Chapman S.B."/>
            <person name="Priest M."/>
            <person name="Young S.K."/>
            <person name="Wortman J."/>
            <person name="Nusbaum C."/>
            <person name="Birren B."/>
        </authorList>
    </citation>
    <scope>NUCLEOTIDE SEQUENCE [LARGE SCALE GENOMIC DNA]</scope>
    <source>
        <strain evidence="1 2">CBS 43764</strain>
    </source>
</reference>
<proteinExistence type="predicted"/>
<evidence type="ECO:0000313" key="1">
    <source>
        <dbReference type="EMBL" id="KIW05909.1"/>
    </source>
</evidence>
<accession>A0A0D2B3T8</accession>
<dbReference type="HOGENOM" id="CLU_2039872_0_0_1"/>
<dbReference type="AlphaFoldDB" id="A0A0D2B3T8"/>
<sequence length="121" mass="13619">MAALANSTRLRPSSLCASRRNRRGNVQLASHNRPAPFTPLRRHLDPVNPPDMHVMWKPQPRLACHGVVVLAQQVKRPGGWVLVHGKGLIYEENASRSEFRQHSTKLGCMSRSLLCNSLEYT</sequence>
<gene>
    <name evidence="1" type="ORF">PV09_03103</name>
</gene>